<name>A0A914RVG0_PAREQ</name>
<dbReference type="Proteomes" id="UP000887564">
    <property type="component" value="Unplaced"/>
</dbReference>
<dbReference type="WBParaSite" id="PEQ_0001022201-mRNA-1">
    <property type="protein sequence ID" value="PEQ_0001022201-mRNA-1"/>
    <property type="gene ID" value="PEQ_0001022201"/>
</dbReference>
<proteinExistence type="predicted"/>
<accession>A0A914RVG0</accession>
<keyword evidence="1" id="KW-0732">Signal</keyword>
<reference evidence="3" key="1">
    <citation type="submission" date="2022-11" db="UniProtKB">
        <authorList>
            <consortium name="WormBaseParasite"/>
        </authorList>
    </citation>
    <scope>IDENTIFICATION</scope>
</reference>
<evidence type="ECO:0000313" key="2">
    <source>
        <dbReference type="Proteomes" id="UP000887564"/>
    </source>
</evidence>
<feature type="chain" id="PRO_5037723739" evidence="1">
    <location>
        <begin position="23"/>
        <end position="63"/>
    </location>
</feature>
<evidence type="ECO:0000256" key="1">
    <source>
        <dbReference type="SAM" id="SignalP"/>
    </source>
</evidence>
<feature type="signal peptide" evidence="1">
    <location>
        <begin position="1"/>
        <end position="22"/>
    </location>
</feature>
<evidence type="ECO:0000313" key="3">
    <source>
        <dbReference type="WBParaSite" id="PEQ_0001022201-mRNA-1"/>
    </source>
</evidence>
<organism evidence="2 3">
    <name type="scientific">Parascaris equorum</name>
    <name type="common">Equine roundworm</name>
    <dbReference type="NCBI Taxonomy" id="6256"/>
    <lineage>
        <taxon>Eukaryota</taxon>
        <taxon>Metazoa</taxon>
        <taxon>Ecdysozoa</taxon>
        <taxon>Nematoda</taxon>
        <taxon>Chromadorea</taxon>
        <taxon>Rhabditida</taxon>
        <taxon>Spirurina</taxon>
        <taxon>Ascaridomorpha</taxon>
        <taxon>Ascaridoidea</taxon>
        <taxon>Ascarididae</taxon>
        <taxon>Parascaris</taxon>
    </lineage>
</organism>
<dbReference type="AlphaFoldDB" id="A0A914RVG0"/>
<sequence>MHCSLFVAAVLSSCLLKPLADANDDLTDDEIDSLPIQLQYHDGQRCCDTLIVHKLVDALYQVN</sequence>
<protein>
    <submittedName>
        <fullName evidence="3">Uncharacterized protein</fullName>
    </submittedName>
</protein>
<keyword evidence="2" id="KW-1185">Reference proteome</keyword>